<protein>
    <submittedName>
        <fullName evidence="8">Sigma 54 modulation protein</fullName>
    </submittedName>
</protein>
<evidence type="ECO:0000259" key="5">
    <source>
        <dbReference type="PROSITE" id="PS51094"/>
    </source>
</evidence>
<name>A0A239CZS6_9FIRM</name>
<dbReference type="SUPFAM" id="SSF52540">
    <property type="entry name" value="P-loop containing nucleoside triphosphate hydrolases"/>
    <property type="match status" value="1"/>
</dbReference>
<dbReference type="Gene3D" id="1.10.10.60">
    <property type="entry name" value="Homeodomain-like"/>
    <property type="match status" value="1"/>
</dbReference>
<feature type="domain" description="PTS EIIA type-4" evidence="6">
    <location>
        <begin position="601"/>
        <end position="737"/>
    </location>
</feature>
<dbReference type="SUPFAM" id="SSF63520">
    <property type="entry name" value="PTS-regulatory domain, PRD"/>
    <property type="match status" value="1"/>
</dbReference>
<gene>
    <name evidence="8" type="ORF">SAMN05446037_1006249</name>
</gene>
<proteinExistence type="predicted"/>
<dbReference type="InterPro" id="IPR016152">
    <property type="entry name" value="PTrfase/Anion_transptr"/>
</dbReference>
<dbReference type="GO" id="GO:0016740">
    <property type="term" value="F:transferase activity"/>
    <property type="evidence" value="ECO:0007669"/>
    <property type="project" value="UniProtKB-KW"/>
</dbReference>
<dbReference type="PROSITE" id="PS51096">
    <property type="entry name" value="PTS_EIIA_TYPE_4"/>
    <property type="match status" value="1"/>
</dbReference>
<dbReference type="SMART" id="SM00382">
    <property type="entry name" value="AAA"/>
    <property type="match status" value="1"/>
</dbReference>
<keyword evidence="3" id="KW-0067">ATP-binding</keyword>
<dbReference type="SUPFAM" id="SSF53062">
    <property type="entry name" value="PTS system fructose IIA component-like"/>
    <property type="match status" value="1"/>
</dbReference>
<dbReference type="Gene3D" id="3.40.50.510">
    <property type="entry name" value="Phosphotransferase system, mannose-type IIA component"/>
    <property type="match status" value="1"/>
</dbReference>
<dbReference type="Gene3D" id="3.40.930.10">
    <property type="entry name" value="Mannitol-specific EII, Chain A"/>
    <property type="match status" value="1"/>
</dbReference>
<dbReference type="Pfam" id="PF04552">
    <property type="entry name" value="Sigma54_DBD"/>
    <property type="match status" value="1"/>
</dbReference>
<feature type="domain" description="Sigma-54 factor interaction" evidence="4">
    <location>
        <begin position="129"/>
        <end position="363"/>
    </location>
</feature>
<feature type="domain" description="PRD" evidence="7">
    <location>
        <begin position="492"/>
        <end position="599"/>
    </location>
</feature>
<sequence length="971" mass="110783">MLGGAILEISNEEKIQSIIAREDKFNPLTDEEISGKMDVLRETVTNLRKKLDIPNSRERKKEMLVKEVAKLLSEKGGLSIRELTSELEVRGAVVTGFLLEEIINNLSYYKEKYSIETELSNKENTFSRLIGFERSLSKSIKQAKASLLYPPFGLSTLIIGESGTGKTLFADCMYDFAIENNIIKMGSPYVTLNCADYADNPQLLLSILYGYKKGSFTGADEDAPGLVEKADNGILFLDEIHRLPPKGQEILFTLLDKGKFRRLGETYNERSAKVLFLCATTENIESSLLVSFRRRIPMVISIPSLEERSIEEKIELAFSFFQEECNRTNLKIFVDCKVMEAFVLKKYLGNIGQMRSEIKVTCANVYVENIGNKSNEIHIGLNEILYNNIFSDSLNFDSSSIIKIKSLINNAVFFPNMNENKMPIRRVTNENYDISRDIYHEIQKKYHEMKSLNVGIKETKKILWTYILNTFHKIESEAVSNEEMENNDIESLVDKKILTIIDEFILSVAQEKKQKNIVNRNILNHLCIHLNEVIQRIKFKQIIINPNLIKIKNEYSEEFNMAKILVDKLEKEYQICIPDDEIGFIAMYMKALKQTESKDNKIGVIVLSHGKVATEMVSVANQLMNVDFPIAIDMPLAENPSKILEKTIEIAKIIDNGNGILFFSDMGSLVNIGEVVTKRTGIKTRTIDRVDIVTLIDAVRKIYISESTLDNIYFNIVNSRYIISESNSVLDKGKPSVIVTLCLTGKGFALRIRQKILEIYNGLEIIPIGMMTQNIFEEINVIKQVYNIIAIIGTVNPEIEGVNYLQYSDDLIKSKYLDVLIHKAAFNVQKNVLNKDFIILNKNYKSKDELLAHAYSLLYNGGFVKKDYLNSLKQREEMNTTFAKGGIAIPHGLPSYVSETTLMVIKLKERINWDKEHRKVDIIFIPVVKGNDIKLINKIFKIIRTTEILEKLRKSNNKAEIYSIINDIVSE</sequence>
<dbReference type="PANTHER" id="PTHR32071">
    <property type="entry name" value="TRANSCRIPTIONAL REGULATORY PROTEIN"/>
    <property type="match status" value="1"/>
</dbReference>
<dbReference type="AlphaFoldDB" id="A0A239CZS6"/>
<dbReference type="InterPro" id="IPR002078">
    <property type="entry name" value="Sigma_54_int"/>
</dbReference>
<evidence type="ECO:0000313" key="8">
    <source>
        <dbReference type="EMBL" id="SNS25567.1"/>
    </source>
</evidence>
<dbReference type="CDD" id="cd00211">
    <property type="entry name" value="PTS_IIA_fru"/>
    <property type="match status" value="1"/>
</dbReference>
<dbReference type="CDD" id="cd00009">
    <property type="entry name" value="AAA"/>
    <property type="match status" value="1"/>
</dbReference>
<dbReference type="InterPro" id="IPR027417">
    <property type="entry name" value="P-loop_NTPase"/>
</dbReference>
<dbReference type="InterPro" id="IPR025943">
    <property type="entry name" value="Sigma_54_int_dom_ATP-bd_2"/>
</dbReference>
<dbReference type="GO" id="GO:0009401">
    <property type="term" value="P:phosphoenolpyruvate-dependent sugar phosphotransferase system"/>
    <property type="evidence" value="ECO:0007669"/>
    <property type="project" value="InterPro"/>
</dbReference>
<dbReference type="InterPro" id="IPR004701">
    <property type="entry name" value="PTS_EIIA_man-typ"/>
</dbReference>
<dbReference type="InterPro" id="IPR007634">
    <property type="entry name" value="RNA_pol_sigma_54_DNA-bd"/>
</dbReference>
<dbReference type="Pfam" id="PF03610">
    <property type="entry name" value="EIIA-man"/>
    <property type="match status" value="1"/>
</dbReference>
<dbReference type="PROSITE" id="PS50045">
    <property type="entry name" value="SIGMA54_INTERACT_4"/>
    <property type="match status" value="1"/>
</dbReference>
<dbReference type="InterPro" id="IPR036662">
    <property type="entry name" value="PTS_EIIA_man-typ_sf"/>
</dbReference>
<dbReference type="SUPFAM" id="SSF55804">
    <property type="entry name" value="Phoshotransferase/anion transport protein"/>
    <property type="match status" value="1"/>
</dbReference>
<feature type="domain" description="PTS EIIA type-2" evidence="5">
    <location>
        <begin position="831"/>
        <end position="968"/>
    </location>
</feature>
<dbReference type="EMBL" id="FZOJ01000006">
    <property type="protein sequence ID" value="SNS25567.1"/>
    <property type="molecule type" value="Genomic_DNA"/>
</dbReference>
<dbReference type="PANTHER" id="PTHR32071:SF38">
    <property type="entry name" value="PSP OPERON TRANSCRIPTIONAL ACTIVATOR"/>
    <property type="match status" value="1"/>
</dbReference>
<dbReference type="Gene3D" id="1.10.1790.10">
    <property type="entry name" value="PRD domain"/>
    <property type="match status" value="1"/>
</dbReference>
<dbReference type="InterPro" id="IPR003593">
    <property type="entry name" value="AAA+_ATPase"/>
</dbReference>
<dbReference type="Pfam" id="PF00359">
    <property type="entry name" value="PTS_EIIA_2"/>
    <property type="match status" value="1"/>
</dbReference>
<dbReference type="OrthoDB" id="9765164at2"/>
<reference evidence="8 9" key="1">
    <citation type="submission" date="2017-06" db="EMBL/GenBank/DDBJ databases">
        <authorList>
            <person name="Kim H.J."/>
            <person name="Triplett B.A."/>
        </authorList>
    </citation>
    <scope>NUCLEOTIDE SEQUENCE [LARGE SCALE GENOMIC DNA]</scope>
    <source>
        <strain evidence="8 9">SCA</strain>
    </source>
</reference>
<evidence type="ECO:0000259" key="6">
    <source>
        <dbReference type="PROSITE" id="PS51096"/>
    </source>
</evidence>
<dbReference type="Pfam" id="PF00874">
    <property type="entry name" value="PRD"/>
    <property type="match status" value="1"/>
</dbReference>
<dbReference type="Gene3D" id="3.40.50.300">
    <property type="entry name" value="P-loop containing nucleotide triphosphate hydrolases"/>
    <property type="match status" value="1"/>
</dbReference>
<organism evidence="8 9">
    <name type="scientific">Anaerovirgula multivorans</name>
    <dbReference type="NCBI Taxonomy" id="312168"/>
    <lineage>
        <taxon>Bacteria</taxon>
        <taxon>Bacillati</taxon>
        <taxon>Bacillota</taxon>
        <taxon>Clostridia</taxon>
        <taxon>Peptostreptococcales</taxon>
        <taxon>Natronincolaceae</taxon>
        <taxon>Anaerovirgula</taxon>
    </lineage>
</organism>
<evidence type="ECO:0000256" key="3">
    <source>
        <dbReference type="ARBA" id="ARBA00022840"/>
    </source>
</evidence>
<keyword evidence="2" id="KW-0547">Nucleotide-binding</keyword>
<evidence type="ECO:0000256" key="2">
    <source>
        <dbReference type="ARBA" id="ARBA00022741"/>
    </source>
</evidence>
<dbReference type="GO" id="GO:0001216">
    <property type="term" value="F:DNA-binding transcription activator activity"/>
    <property type="evidence" value="ECO:0007669"/>
    <property type="project" value="InterPro"/>
</dbReference>
<dbReference type="GO" id="GO:0016020">
    <property type="term" value="C:membrane"/>
    <property type="evidence" value="ECO:0007669"/>
    <property type="project" value="InterPro"/>
</dbReference>
<dbReference type="PROSITE" id="PS51372">
    <property type="entry name" value="PRD_2"/>
    <property type="match status" value="1"/>
</dbReference>
<evidence type="ECO:0000259" key="7">
    <source>
        <dbReference type="PROSITE" id="PS51372"/>
    </source>
</evidence>
<dbReference type="GO" id="GO:0005524">
    <property type="term" value="F:ATP binding"/>
    <property type="evidence" value="ECO:0007669"/>
    <property type="project" value="UniProtKB-KW"/>
</dbReference>
<dbReference type="PROSITE" id="PS00676">
    <property type="entry name" value="SIGMA54_INTERACT_2"/>
    <property type="match status" value="1"/>
</dbReference>
<dbReference type="PROSITE" id="PS51094">
    <property type="entry name" value="PTS_EIIA_TYPE_2"/>
    <property type="match status" value="1"/>
</dbReference>
<evidence type="ECO:0000259" key="4">
    <source>
        <dbReference type="PROSITE" id="PS50045"/>
    </source>
</evidence>
<dbReference type="Proteomes" id="UP000198304">
    <property type="component" value="Unassembled WGS sequence"/>
</dbReference>
<evidence type="ECO:0000313" key="9">
    <source>
        <dbReference type="Proteomes" id="UP000198304"/>
    </source>
</evidence>
<dbReference type="InterPro" id="IPR011608">
    <property type="entry name" value="PRD"/>
</dbReference>
<keyword evidence="1" id="KW-0808">Transferase</keyword>
<accession>A0A239CZS6</accession>
<evidence type="ECO:0000256" key="1">
    <source>
        <dbReference type="ARBA" id="ARBA00022679"/>
    </source>
</evidence>
<keyword evidence="9" id="KW-1185">Reference proteome</keyword>
<dbReference type="Pfam" id="PF00158">
    <property type="entry name" value="Sigma54_activat"/>
    <property type="match status" value="1"/>
</dbReference>
<dbReference type="InterPro" id="IPR036634">
    <property type="entry name" value="PRD_sf"/>
</dbReference>
<dbReference type="InterPro" id="IPR002178">
    <property type="entry name" value="PTS_EIIA_type-2_dom"/>
</dbReference>